<accession>A0ABR9LPM8</accession>
<gene>
    <name evidence="5" type="ORF">H4W80_000508</name>
</gene>
<feature type="domain" description="B12-binding" evidence="4">
    <location>
        <begin position="452"/>
        <end position="587"/>
    </location>
</feature>
<proteinExistence type="predicted"/>
<keyword evidence="1" id="KW-0547">Nucleotide-binding</keyword>
<feature type="region of interest" description="Disordered" evidence="2">
    <location>
        <begin position="309"/>
        <end position="375"/>
    </location>
</feature>
<dbReference type="InterPro" id="IPR006158">
    <property type="entry name" value="Cobalamin-bd"/>
</dbReference>
<dbReference type="SUPFAM" id="SSF56059">
    <property type="entry name" value="Glutathione synthetase ATP-binding domain-like"/>
    <property type="match status" value="1"/>
</dbReference>
<dbReference type="Proteomes" id="UP000633509">
    <property type="component" value="Unassembled WGS sequence"/>
</dbReference>
<feature type="compositionally biased region" description="Low complexity" evidence="2">
    <location>
        <begin position="311"/>
        <end position="328"/>
    </location>
</feature>
<feature type="domain" description="ATP-grasp" evidence="3">
    <location>
        <begin position="98"/>
        <end position="318"/>
    </location>
</feature>
<evidence type="ECO:0000313" key="5">
    <source>
        <dbReference type="EMBL" id="MBE1582250.1"/>
    </source>
</evidence>
<name>A0ABR9LPM8_9ACTN</name>
<dbReference type="RefSeq" id="WP_192783558.1">
    <property type="nucleotide sequence ID" value="NZ_JADBEK010000001.1"/>
</dbReference>
<protein>
    <submittedName>
        <fullName evidence="5">Methylmalonyl-CoA mutase cobalamin-binding subunit</fullName>
    </submittedName>
</protein>
<feature type="compositionally biased region" description="Polar residues" evidence="2">
    <location>
        <begin position="354"/>
        <end position="370"/>
    </location>
</feature>
<evidence type="ECO:0000259" key="4">
    <source>
        <dbReference type="PROSITE" id="PS51332"/>
    </source>
</evidence>
<dbReference type="Gene3D" id="3.40.50.280">
    <property type="entry name" value="Cobalamin-binding domain"/>
    <property type="match status" value="1"/>
</dbReference>
<dbReference type="InterPro" id="IPR011761">
    <property type="entry name" value="ATP-grasp"/>
</dbReference>
<evidence type="ECO:0000313" key="6">
    <source>
        <dbReference type="Proteomes" id="UP000633509"/>
    </source>
</evidence>
<dbReference type="PROSITE" id="PS50975">
    <property type="entry name" value="ATP_GRASP"/>
    <property type="match status" value="1"/>
</dbReference>
<dbReference type="PROSITE" id="PS51332">
    <property type="entry name" value="B12_BINDING"/>
    <property type="match status" value="1"/>
</dbReference>
<dbReference type="Pfam" id="PF02310">
    <property type="entry name" value="B12-binding"/>
    <property type="match status" value="1"/>
</dbReference>
<dbReference type="InterPro" id="IPR036724">
    <property type="entry name" value="Cobalamin-bd_sf"/>
</dbReference>
<organism evidence="5 6">
    <name type="scientific">Nonomuraea angiospora</name>
    <dbReference type="NCBI Taxonomy" id="46172"/>
    <lineage>
        <taxon>Bacteria</taxon>
        <taxon>Bacillati</taxon>
        <taxon>Actinomycetota</taxon>
        <taxon>Actinomycetes</taxon>
        <taxon>Streptosporangiales</taxon>
        <taxon>Streptosporangiaceae</taxon>
        <taxon>Nonomuraea</taxon>
    </lineage>
</organism>
<keyword evidence="1" id="KW-0067">ATP-binding</keyword>
<evidence type="ECO:0000256" key="1">
    <source>
        <dbReference type="PROSITE-ProRule" id="PRU00409"/>
    </source>
</evidence>
<evidence type="ECO:0000256" key="2">
    <source>
        <dbReference type="SAM" id="MobiDB-lite"/>
    </source>
</evidence>
<reference evidence="5 6" key="1">
    <citation type="submission" date="2020-10" db="EMBL/GenBank/DDBJ databases">
        <title>Sequencing the genomes of 1000 actinobacteria strains.</title>
        <authorList>
            <person name="Klenk H.-P."/>
        </authorList>
    </citation>
    <scope>NUCLEOTIDE SEQUENCE [LARGE SCALE GENOMIC DNA]</scope>
    <source>
        <strain evidence="5 6">DSM 43173</strain>
    </source>
</reference>
<evidence type="ECO:0000259" key="3">
    <source>
        <dbReference type="PROSITE" id="PS50975"/>
    </source>
</evidence>
<dbReference type="EMBL" id="JADBEK010000001">
    <property type="protein sequence ID" value="MBE1582250.1"/>
    <property type="molecule type" value="Genomic_DNA"/>
</dbReference>
<sequence>MARLLVASILNEDIIGNHGKTLVHNRRQRLFWFAEDGDLHEEIRAAVVGDGIEEIVVLWPDPSVVALAELLGIEDRLAGHEFFHREGELLTNSEAVFRALAATVGMPIARDSVHTNLQSTTGSALRLIADGVPLILKQEYLASGSGNHLLSPYQGIYPRKAREMVVVTDEDHVREYIANRWGALTAKGKIRIVVEEHHPDRASVFAEFFIGEDEPELRGAGEMLYAPHCVGEIMHLPFQSPELTERMVECGYSLARMVHSMGHRDYFSSDAIVTPEGQFLLTECNGRTSGSRYIYEITARRSLAAGTSTIGSSWRGRPGRFPSSRRPFQQCGKPTWSATKRSRRAPFSRPPSSHTWETSRTAWQRAQPTRSDPALRTGRAAVRGDELRGVLRHLASPRRAPISLWGLNPGRWRAIRSPAVIRARRVAVVLKEQTNVETGTARSLPDAVVSRALSTVVATISSDAHTWNLMYLQLLLEERGHRVTNLGPCTPVEEIIESCSAEHASLLVLSTVNGHGVIEAPSCIRAIRRVPGLAGLQVVIGGKLGVAGPLPPDQTQELLRVGYDAVFDTPDSINLLDEFLRRFENAHHHALTTRE</sequence>
<comment type="caution">
    <text evidence="5">The sequence shown here is derived from an EMBL/GenBank/DDBJ whole genome shotgun (WGS) entry which is preliminary data.</text>
</comment>
<dbReference type="SUPFAM" id="SSF52242">
    <property type="entry name" value="Cobalamin (vitamin B12)-binding domain"/>
    <property type="match status" value="1"/>
</dbReference>
<keyword evidence="6" id="KW-1185">Reference proteome</keyword>